<gene>
    <name evidence="1" type="ORF">OLUC0939_LOCUS4133</name>
    <name evidence="2" type="ORF">OLUC0939_LOCUS4135</name>
</gene>
<proteinExistence type="predicted"/>
<organism evidence="2">
    <name type="scientific">Ostreococcus sp. 'lucimarinus'</name>
    <dbReference type="NCBI Taxonomy" id="242159"/>
    <lineage>
        <taxon>Eukaryota</taxon>
        <taxon>Viridiplantae</taxon>
        <taxon>Chlorophyta</taxon>
        <taxon>Mamiellophyceae</taxon>
        <taxon>Mamiellales</taxon>
        <taxon>Bathycoccaceae</taxon>
        <taxon>Ostreococcus</taxon>
    </lineage>
</organism>
<dbReference type="EMBL" id="HBDX01004802">
    <property type="protein sequence ID" value="CAD8223409.1"/>
    <property type="molecule type" value="Transcribed_RNA"/>
</dbReference>
<dbReference type="AlphaFoldDB" id="A0A6U0C5W2"/>
<dbReference type="EMBL" id="HBDX01004804">
    <property type="protein sequence ID" value="CAD8223411.1"/>
    <property type="molecule type" value="Transcribed_RNA"/>
</dbReference>
<accession>A0A6U0C5W2</accession>
<evidence type="ECO:0008006" key="3">
    <source>
        <dbReference type="Google" id="ProtNLM"/>
    </source>
</evidence>
<name>A0A6U0C5W2_9CHLO</name>
<evidence type="ECO:0000313" key="2">
    <source>
        <dbReference type="EMBL" id="CAD8223411.1"/>
    </source>
</evidence>
<sequence>MNVPGRSCKPGPTSPLRRGVLVFLTANYLLVIAARQPSNERVRQHAFHEHRPKNGTDERFFFGHLHFMKTAGTSLNNIMARRYHGVCGHKGYSFDQEIEPVFRQADDPNPYYRKLGFGPDRVRIQIMVARGFQNCALVSHEMDWQIWINTTALFKNLTKVLLIPYREPVDHFLSICNHHGIHVSSLLKNGCSDYDKCLQKNMDRFSDQLFDIFDKVIIYDYDDIHSLINLLDNYMPRRILELSQKHRFSSGRNISEDKILRDQTNSGAELILGKCEIKTLRRLLRARVRFFEFAEQHKNEKRLTILDALSFRDMLPGTITRTSSKAD</sequence>
<protein>
    <recommendedName>
        <fullName evidence="3">Sulfotransferase</fullName>
    </recommendedName>
</protein>
<evidence type="ECO:0000313" key="1">
    <source>
        <dbReference type="EMBL" id="CAD8223409.1"/>
    </source>
</evidence>
<reference evidence="2" key="1">
    <citation type="submission" date="2021-01" db="EMBL/GenBank/DDBJ databases">
        <authorList>
            <person name="Corre E."/>
            <person name="Pelletier E."/>
            <person name="Niang G."/>
            <person name="Scheremetjew M."/>
            <person name="Finn R."/>
            <person name="Kale V."/>
            <person name="Holt S."/>
            <person name="Cochrane G."/>
            <person name="Meng A."/>
            <person name="Brown T."/>
            <person name="Cohen L."/>
        </authorList>
    </citation>
    <scope>NUCLEOTIDE SEQUENCE</scope>
    <source>
        <strain evidence="2">Clade-A-BCC118000</strain>
    </source>
</reference>